<evidence type="ECO:0000256" key="1">
    <source>
        <dbReference type="SAM" id="Coils"/>
    </source>
</evidence>
<gene>
    <name evidence="3" type="ORF">BBBOND_0302600</name>
</gene>
<dbReference type="GeneID" id="24564897"/>
<proteinExistence type="predicted"/>
<evidence type="ECO:0000313" key="4">
    <source>
        <dbReference type="Proteomes" id="UP000033188"/>
    </source>
</evidence>
<dbReference type="AlphaFoldDB" id="A0A061D6P3"/>
<evidence type="ECO:0000256" key="2">
    <source>
        <dbReference type="SAM" id="MobiDB-lite"/>
    </source>
</evidence>
<feature type="region of interest" description="Disordered" evidence="2">
    <location>
        <begin position="89"/>
        <end position="108"/>
    </location>
</feature>
<dbReference type="KEGG" id="bbig:BBBOND_0302600"/>
<protein>
    <submittedName>
        <fullName evidence="3">Uncharacterized protein</fullName>
    </submittedName>
</protein>
<name>A0A061D6P3_BABBI</name>
<keyword evidence="4" id="KW-1185">Reference proteome</keyword>
<dbReference type="Proteomes" id="UP000033188">
    <property type="component" value="Chromosome 3"/>
</dbReference>
<dbReference type="RefSeq" id="XP_012768542.1">
    <property type="nucleotide sequence ID" value="XM_012913088.1"/>
</dbReference>
<reference evidence="4" key="1">
    <citation type="journal article" date="2014" name="Nucleic Acids Res.">
        <title>The evolutionary dynamics of variant antigen genes in Babesia reveal a history of genomic innovation underlying host-parasite interaction.</title>
        <authorList>
            <person name="Jackson A.P."/>
            <person name="Otto T.D."/>
            <person name="Darby A."/>
            <person name="Ramaprasad A."/>
            <person name="Xia D."/>
            <person name="Echaide I.E."/>
            <person name="Farber M."/>
            <person name="Gahlot S."/>
            <person name="Gamble J."/>
            <person name="Gupta D."/>
            <person name="Gupta Y."/>
            <person name="Jackson L."/>
            <person name="Malandrin L."/>
            <person name="Malas T.B."/>
            <person name="Moussa E."/>
            <person name="Nair M."/>
            <person name="Reid A.J."/>
            <person name="Sanders M."/>
            <person name="Sharma J."/>
            <person name="Tracey A."/>
            <person name="Quail M.A."/>
            <person name="Weir W."/>
            <person name="Wastling J.M."/>
            <person name="Hall N."/>
            <person name="Willadsen P."/>
            <person name="Lingelbach K."/>
            <person name="Shiels B."/>
            <person name="Tait A."/>
            <person name="Berriman M."/>
            <person name="Allred D.R."/>
            <person name="Pain A."/>
        </authorList>
    </citation>
    <scope>NUCLEOTIDE SEQUENCE [LARGE SCALE GENOMIC DNA]</scope>
    <source>
        <strain evidence="4">Bond</strain>
    </source>
</reference>
<feature type="coiled-coil region" evidence="1">
    <location>
        <begin position="34"/>
        <end position="61"/>
    </location>
</feature>
<accession>A0A061D6P3</accession>
<dbReference type="VEuPathDB" id="PiroplasmaDB:BBBOND_0302600"/>
<keyword evidence="1" id="KW-0175">Coiled coil</keyword>
<organism evidence="3 4">
    <name type="scientific">Babesia bigemina</name>
    <dbReference type="NCBI Taxonomy" id="5866"/>
    <lineage>
        <taxon>Eukaryota</taxon>
        <taxon>Sar</taxon>
        <taxon>Alveolata</taxon>
        <taxon>Apicomplexa</taxon>
        <taxon>Aconoidasida</taxon>
        <taxon>Piroplasmida</taxon>
        <taxon>Babesiidae</taxon>
        <taxon>Babesia</taxon>
    </lineage>
</organism>
<evidence type="ECO:0000313" key="3">
    <source>
        <dbReference type="EMBL" id="CDR96356.1"/>
    </source>
</evidence>
<sequence>MRDVEDISTLHGTYTELSNIIHDHRAVTRRKKRKSLTRERYAELQNALTKLEEQFKGIEQVASDILRFDNAAYFRAAIRQASIFIRQHTDQGSTQTHDEGTTWVGGDKSALESNTAGATRGRLNDLLQSASTADESNDTMRKLSIFNVTTICITTN</sequence>
<dbReference type="EMBL" id="LK391709">
    <property type="protein sequence ID" value="CDR96356.1"/>
    <property type="molecule type" value="Genomic_DNA"/>
</dbReference>